<evidence type="ECO:0000256" key="6">
    <source>
        <dbReference type="SAM" id="SignalP"/>
    </source>
</evidence>
<dbReference type="InterPro" id="IPR050416">
    <property type="entry name" value="FAD-linked_Oxidoreductase"/>
</dbReference>
<dbReference type="Proteomes" id="UP000007800">
    <property type="component" value="Unassembled WGS sequence"/>
</dbReference>
<dbReference type="OrthoDB" id="2151789at2759"/>
<reference evidence="8 9" key="1">
    <citation type="submission" date="2008-07" db="EMBL/GenBank/DDBJ databases">
        <authorList>
            <person name="El-Sayed N."/>
            <person name="Caler E."/>
            <person name="Inman J."/>
            <person name="Amedeo P."/>
            <person name="Hass B."/>
            <person name="Wortman J."/>
        </authorList>
    </citation>
    <scope>NUCLEOTIDE SEQUENCE [LARGE SCALE GENOMIC DNA]</scope>
    <source>
        <strain evidence="9">ATCC 50983 / TXsc</strain>
    </source>
</reference>
<feature type="signal peptide" evidence="6">
    <location>
        <begin position="1"/>
        <end position="17"/>
    </location>
</feature>
<dbReference type="EMBL" id="GG673606">
    <property type="protein sequence ID" value="EER15352.1"/>
    <property type="molecule type" value="Genomic_DNA"/>
</dbReference>
<keyword evidence="5" id="KW-0560">Oxidoreductase</keyword>
<dbReference type="PANTHER" id="PTHR42973:SF39">
    <property type="entry name" value="FAD-BINDING PCMH-TYPE DOMAIN-CONTAINING PROTEIN"/>
    <property type="match status" value="1"/>
</dbReference>
<dbReference type="InterPro" id="IPR006094">
    <property type="entry name" value="Oxid_FAD_bind_N"/>
</dbReference>
<keyword evidence="6" id="KW-0732">Signal</keyword>
<feature type="domain" description="FAD-binding PCMH-type" evidence="7">
    <location>
        <begin position="63"/>
        <end position="245"/>
    </location>
</feature>
<evidence type="ECO:0000256" key="1">
    <source>
        <dbReference type="ARBA" id="ARBA00001974"/>
    </source>
</evidence>
<gene>
    <name evidence="8" type="ORF">Pmar_PMAR001404</name>
</gene>
<dbReference type="GeneID" id="9046081"/>
<sequence>MTYEAWKLAIVFLAVYARNLKYLVEASDPVTDAIHDLERDLPMNATLTSNIPDPIYFKFGSAYNITQAAMVFPDNYTQLITVLTICHNYKVPVAIRSGEGHSYIGQSSVNNGIVLSLQRLKNLDVEMVDGDYIVQMGGGLSLIDVYTKLAYHDPPLGFAGGWFPSVGVGGFISGGGHGLLSSKYGIGVDRLVAADVVIFNKTTQIFQLVKATLTNEHADLMFAIRGGMGGNYGVVVNFYYKAFVAGTVLFSSGSVNESSVRGLATYVDRFMEFMQRNDSSEDFSAVLISPMPAPTYYFSICTCNTTDNCSSCYAVTSAFRASTGINGSTGSLPSLKEMSLIEAQWASFHCHHLYPVEGIPGVPPGNLTMLMTACLNITRQVLNQFSIEQTHNFFPSKIPLYGLEAMAAKLFNADCRSYGCFKYVLPYTHQMLEEPTDCLPDPGQKCTSFDHRQRGFSIEHGFLLGRNGDPSIVAMPWVRNLSETVRPFSIGTKYQNYVESTMTRDEWIPRYFPHNGTYERLQRVKCEYNSINMFSFANISNFTIGMDGTDCGRPTGLC</sequence>
<dbReference type="InterPro" id="IPR016169">
    <property type="entry name" value="FAD-bd_PCMH_sub2"/>
</dbReference>
<accession>C5KJL8</accession>
<protein>
    <recommendedName>
        <fullName evidence="7">FAD-binding PCMH-type domain-containing protein</fullName>
    </recommendedName>
</protein>
<dbReference type="RefSeq" id="XP_002783556.1">
    <property type="nucleotide sequence ID" value="XM_002783510.1"/>
</dbReference>
<comment type="cofactor">
    <cofactor evidence="1">
        <name>FAD</name>
        <dbReference type="ChEBI" id="CHEBI:57692"/>
    </cofactor>
</comment>
<dbReference type="GO" id="GO:0071949">
    <property type="term" value="F:FAD binding"/>
    <property type="evidence" value="ECO:0007669"/>
    <property type="project" value="InterPro"/>
</dbReference>
<dbReference type="InterPro" id="IPR036318">
    <property type="entry name" value="FAD-bd_PCMH-like_sf"/>
</dbReference>
<dbReference type="InParanoid" id="C5KJL8"/>
<dbReference type="SUPFAM" id="SSF56176">
    <property type="entry name" value="FAD-binding/transporter-associated domain-like"/>
    <property type="match status" value="1"/>
</dbReference>
<dbReference type="Pfam" id="PF01565">
    <property type="entry name" value="FAD_binding_4"/>
    <property type="match status" value="1"/>
</dbReference>
<dbReference type="PANTHER" id="PTHR42973">
    <property type="entry name" value="BINDING OXIDOREDUCTASE, PUTATIVE (AFU_ORTHOLOGUE AFUA_1G17690)-RELATED"/>
    <property type="match status" value="1"/>
</dbReference>
<evidence type="ECO:0000313" key="9">
    <source>
        <dbReference type="Proteomes" id="UP000007800"/>
    </source>
</evidence>
<keyword evidence="9" id="KW-1185">Reference proteome</keyword>
<organism evidence="9">
    <name type="scientific">Perkinsus marinus (strain ATCC 50983 / TXsc)</name>
    <dbReference type="NCBI Taxonomy" id="423536"/>
    <lineage>
        <taxon>Eukaryota</taxon>
        <taxon>Sar</taxon>
        <taxon>Alveolata</taxon>
        <taxon>Perkinsozoa</taxon>
        <taxon>Perkinsea</taxon>
        <taxon>Perkinsida</taxon>
        <taxon>Perkinsidae</taxon>
        <taxon>Perkinsus</taxon>
    </lineage>
</organism>
<dbReference type="InterPro" id="IPR016166">
    <property type="entry name" value="FAD-bd_PCMH"/>
</dbReference>
<feature type="chain" id="PRO_5002954171" description="FAD-binding PCMH-type domain-containing protein" evidence="6">
    <location>
        <begin position="18"/>
        <end position="558"/>
    </location>
</feature>
<evidence type="ECO:0000256" key="3">
    <source>
        <dbReference type="ARBA" id="ARBA00022630"/>
    </source>
</evidence>
<evidence type="ECO:0000256" key="2">
    <source>
        <dbReference type="ARBA" id="ARBA00005466"/>
    </source>
</evidence>
<dbReference type="AlphaFoldDB" id="C5KJL8"/>
<evidence type="ECO:0000259" key="7">
    <source>
        <dbReference type="PROSITE" id="PS51387"/>
    </source>
</evidence>
<evidence type="ECO:0000313" key="8">
    <source>
        <dbReference type="EMBL" id="EER15352.1"/>
    </source>
</evidence>
<dbReference type="GO" id="GO:0016491">
    <property type="term" value="F:oxidoreductase activity"/>
    <property type="evidence" value="ECO:0007669"/>
    <property type="project" value="UniProtKB-KW"/>
</dbReference>
<keyword evidence="4" id="KW-0274">FAD</keyword>
<name>C5KJL8_PERM5</name>
<dbReference type="PROSITE" id="PS51387">
    <property type="entry name" value="FAD_PCMH"/>
    <property type="match status" value="1"/>
</dbReference>
<evidence type="ECO:0000256" key="5">
    <source>
        <dbReference type="ARBA" id="ARBA00023002"/>
    </source>
</evidence>
<keyword evidence="3" id="KW-0285">Flavoprotein</keyword>
<dbReference type="Gene3D" id="3.40.462.20">
    <property type="match status" value="1"/>
</dbReference>
<evidence type="ECO:0000256" key="4">
    <source>
        <dbReference type="ARBA" id="ARBA00022827"/>
    </source>
</evidence>
<comment type="similarity">
    <text evidence="2">Belongs to the oxygen-dependent FAD-linked oxidoreductase family.</text>
</comment>
<dbReference type="Gene3D" id="3.30.465.10">
    <property type="match status" value="2"/>
</dbReference>
<proteinExistence type="inferred from homology"/>